<sequence length="135" mass="15699">MTNFKIISELIDYNNSEIPINFLTKSFEALGEEKLTILVKDILFWQKIVYTSPTMANKGKVTNKNFYLLEDNMVINDYNVFFETCPELTNFFVLKDNKIILSPDLSIKEINKMQEIIDKGYKLSLKINIGKSKTE</sequence>
<protein>
    <submittedName>
        <fullName evidence="1">Uncharacterized protein</fullName>
    </submittedName>
</protein>
<dbReference type="RefSeq" id="WP_184188656.1">
    <property type="nucleotide sequence ID" value="NZ_JACHLE010000002.1"/>
</dbReference>
<name>A0A840KFD8_9FLAO</name>
<dbReference type="EMBL" id="JACHLE010000002">
    <property type="protein sequence ID" value="MBB4806738.1"/>
    <property type="molecule type" value="Genomic_DNA"/>
</dbReference>
<accession>A0A840KFD8</accession>
<proteinExistence type="predicted"/>
<comment type="caution">
    <text evidence="1">The sequence shown here is derived from an EMBL/GenBank/DDBJ whole genome shotgun (WGS) entry which is preliminary data.</text>
</comment>
<keyword evidence="2" id="KW-1185">Reference proteome</keyword>
<evidence type="ECO:0000313" key="2">
    <source>
        <dbReference type="Proteomes" id="UP000592180"/>
    </source>
</evidence>
<evidence type="ECO:0000313" key="1">
    <source>
        <dbReference type="EMBL" id="MBB4806738.1"/>
    </source>
</evidence>
<dbReference type="AlphaFoldDB" id="A0A840KFD8"/>
<dbReference type="Proteomes" id="UP000592180">
    <property type="component" value="Unassembled WGS sequence"/>
</dbReference>
<organism evidence="1 2">
    <name type="scientific">Chryseobacterium defluvii</name>
    <dbReference type="NCBI Taxonomy" id="160396"/>
    <lineage>
        <taxon>Bacteria</taxon>
        <taxon>Pseudomonadati</taxon>
        <taxon>Bacteroidota</taxon>
        <taxon>Flavobacteriia</taxon>
        <taxon>Flavobacteriales</taxon>
        <taxon>Weeksellaceae</taxon>
        <taxon>Chryseobacterium group</taxon>
        <taxon>Chryseobacterium</taxon>
    </lineage>
</organism>
<reference evidence="1 2" key="1">
    <citation type="submission" date="2020-08" db="EMBL/GenBank/DDBJ databases">
        <title>Functional genomics of gut bacteria from endangered species of beetles.</title>
        <authorList>
            <person name="Carlos-Shanley C."/>
        </authorList>
    </citation>
    <scope>NUCLEOTIDE SEQUENCE [LARGE SCALE GENOMIC DNA]</scope>
    <source>
        <strain evidence="1 2">S00151</strain>
    </source>
</reference>
<gene>
    <name evidence="1" type="ORF">HNP38_002034</name>
</gene>